<keyword evidence="5" id="KW-1185">Reference proteome</keyword>
<dbReference type="PANTHER" id="PTHR46401">
    <property type="entry name" value="GLYCOSYLTRANSFERASE WBBK-RELATED"/>
    <property type="match status" value="1"/>
</dbReference>
<dbReference type="SUPFAM" id="SSF53756">
    <property type="entry name" value="UDP-Glycosyltransferase/glycogen phosphorylase"/>
    <property type="match status" value="1"/>
</dbReference>
<organism evidence="4 5">
    <name type="scientific">Vibrio sinensis</name>
    <dbReference type="NCBI Taxonomy" id="2302434"/>
    <lineage>
        <taxon>Bacteria</taxon>
        <taxon>Pseudomonadati</taxon>
        <taxon>Pseudomonadota</taxon>
        <taxon>Gammaproteobacteria</taxon>
        <taxon>Vibrionales</taxon>
        <taxon>Vibrionaceae</taxon>
        <taxon>Vibrio</taxon>
    </lineage>
</organism>
<evidence type="ECO:0000256" key="1">
    <source>
        <dbReference type="ARBA" id="ARBA00022679"/>
    </source>
</evidence>
<dbReference type="Proteomes" id="UP000273252">
    <property type="component" value="Unassembled WGS sequence"/>
</dbReference>
<evidence type="ECO:0000313" key="5">
    <source>
        <dbReference type="Proteomes" id="UP000273252"/>
    </source>
</evidence>
<dbReference type="Pfam" id="PF00534">
    <property type="entry name" value="Glycos_transf_1"/>
    <property type="match status" value="1"/>
</dbReference>
<reference evidence="4 5" key="1">
    <citation type="submission" date="2018-08" db="EMBL/GenBank/DDBJ databases">
        <title>Vibrio isolated from the Eastern China Marginal Seas.</title>
        <authorList>
            <person name="Li Y."/>
        </authorList>
    </citation>
    <scope>NUCLEOTIDE SEQUENCE [LARGE SCALE GENOMIC DNA]</scope>
    <source>
        <strain evidence="4 5">BEI233</strain>
    </source>
</reference>
<sequence>MKVLNVSETTQGGIETYFESLSRSSQVDNHFLAIGYERSDVAIKPSKFRPFNVLVLFYIVIFKLGIKQYDVLFLHSTFSGLLRPLIYPIAKYHNVRLCYCSHGWAFDIEYEQQWKNTIYRNIYIAVERILAIFCDQIYCISRYEYNSAIEIGIQSRKLKLVWNGVRPSNQVSVISRSSDQINLLFVGRLDKQKGLHIFLQTLEAIDLAGCNVVLTVIGEPVRNDCPELDILLAKPWAGLQINRLGWVANQELDRFFAQSDLVIVPSLWEGFGLIVAESLRNGTPVLASKVGSLAHMISDAVGWLYDLEDEDSLKRVLHKIIAEKAYLHIDRSQCVTHFEDNFHEDVMNQTYARSFSELR</sequence>
<dbReference type="PANTHER" id="PTHR46401:SF2">
    <property type="entry name" value="GLYCOSYLTRANSFERASE WBBK-RELATED"/>
    <property type="match status" value="1"/>
</dbReference>
<dbReference type="EMBL" id="QVMU01000014">
    <property type="protein sequence ID" value="RJX69707.1"/>
    <property type="molecule type" value="Genomic_DNA"/>
</dbReference>
<dbReference type="GO" id="GO:0009103">
    <property type="term" value="P:lipopolysaccharide biosynthetic process"/>
    <property type="evidence" value="ECO:0007669"/>
    <property type="project" value="TreeGrafter"/>
</dbReference>
<dbReference type="Gene3D" id="3.40.50.2000">
    <property type="entry name" value="Glycogen Phosphorylase B"/>
    <property type="match status" value="2"/>
</dbReference>
<feature type="domain" description="Glycosyltransferase subfamily 4-like N-terminal" evidence="3">
    <location>
        <begin position="44"/>
        <end position="167"/>
    </location>
</feature>
<dbReference type="CDD" id="cd03801">
    <property type="entry name" value="GT4_PimA-like"/>
    <property type="match status" value="1"/>
</dbReference>
<dbReference type="RefSeq" id="WP_120032539.1">
    <property type="nucleotide sequence ID" value="NZ_QVMU01000014.1"/>
</dbReference>
<dbReference type="GO" id="GO:0016757">
    <property type="term" value="F:glycosyltransferase activity"/>
    <property type="evidence" value="ECO:0007669"/>
    <property type="project" value="InterPro"/>
</dbReference>
<keyword evidence="1 4" id="KW-0808">Transferase</keyword>
<proteinExistence type="predicted"/>
<dbReference type="InterPro" id="IPR028098">
    <property type="entry name" value="Glyco_trans_4-like_N"/>
</dbReference>
<feature type="domain" description="Glycosyl transferase family 1" evidence="2">
    <location>
        <begin position="178"/>
        <end position="324"/>
    </location>
</feature>
<dbReference type="OrthoDB" id="9777346at2"/>
<accession>A0A3A6QBN4</accession>
<protein>
    <submittedName>
        <fullName evidence="4">Glycosyltransferase</fullName>
    </submittedName>
</protein>
<dbReference type="InterPro" id="IPR001296">
    <property type="entry name" value="Glyco_trans_1"/>
</dbReference>
<name>A0A3A6QBN4_9VIBR</name>
<dbReference type="AlphaFoldDB" id="A0A3A6QBN4"/>
<gene>
    <name evidence="4" type="ORF">DZ860_14610</name>
</gene>
<dbReference type="Pfam" id="PF13439">
    <property type="entry name" value="Glyco_transf_4"/>
    <property type="match status" value="1"/>
</dbReference>
<comment type="caution">
    <text evidence="4">The sequence shown here is derived from an EMBL/GenBank/DDBJ whole genome shotgun (WGS) entry which is preliminary data.</text>
</comment>
<evidence type="ECO:0000313" key="4">
    <source>
        <dbReference type="EMBL" id="RJX69707.1"/>
    </source>
</evidence>
<evidence type="ECO:0000259" key="2">
    <source>
        <dbReference type="Pfam" id="PF00534"/>
    </source>
</evidence>
<evidence type="ECO:0000259" key="3">
    <source>
        <dbReference type="Pfam" id="PF13439"/>
    </source>
</evidence>